<dbReference type="AlphaFoldDB" id="A0A841G3N4"/>
<reference evidence="1 2" key="1">
    <citation type="submission" date="2020-08" db="EMBL/GenBank/DDBJ databases">
        <title>Genomic Encyclopedia of Type Strains, Phase IV (KMG-IV): sequencing the most valuable type-strain genomes for metagenomic binning, comparative biology and taxonomic classification.</title>
        <authorList>
            <person name="Goeker M."/>
        </authorList>
    </citation>
    <scope>NUCLEOTIDE SEQUENCE [LARGE SCALE GENOMIC DNA]</scope>
    <source>
        <strain evidence="1 2">YIM 65646</strain>
    </source>
</reference>
<accession>A0A841G3N4</accession>
<gene>
    <name evidence="1" type="ORF">HNR73_007213</name>
</gene>
<sequence>MPDTPQAGDGWPSWVSATVLTGCSLAVVWHVWVVMAGADHGTVVDAEDPVIPALAAACGEVGQVDLIEPVQLAGTDPAGNLLPCVRVQVTT</sequence>
<dbReference type="RefSeq" id="WP_184792412.1">
    <property type="nucleotide sequence ID" value="NZ_BONT01000077.1"/>
</dbReference>
<evidence type="ECO:0000313" key="1">
    <source>
        <dbReference type="EMBL" id="MBB6039319.1"/>
    </source>
</evidence>
<name>A0A841G3N4_9ACTN</name>
<dbReference type="EMBL" id="JACHGT010000021">
    <property type="protein sequence ID" value="MBB6039319.1"/>
    <property type="molecule type" value="Genomic_DNA"/>
</dbReference>
<protein>
    <submittedName>
        <fullName evidence="1">Uncharacterized protein</fullName>
    </submittedName>
</protein>
<keyword evidence="2" id="KW-1185">Reference proteome</keyword>
<dbReference type="Proteomes" id="UP000548476">
    <property type="component" value="Unassembled WGS sequence"/>
</dbReference>
<evidence type="ECO:0000313" key="2">
    <source>
        <dbReference type="Proteomes" id="UP000548476"/>
    </source>
</evidence>
<organism evidence="1 2">
    <name type="scientific">Phytomonospora endophytica</name>
    <dbReference type="NCBI Taxonomy" id="714109"/>
    <lineage>
        <taxon>Bacteria</taxon>
        <taxon>Bacillati</taxon>
        <taxon>Actinomycetota</taxon>
        <taxon>Actinomycetes</taxon>
        <taxon>Micromonosporales</taxon>
        <taxon>Micromonosporaceae</taxon>
        <taxon>Phytomonospora</taxon>
    </lineage>
</organism>
<comment type="caution">
    <text evidence="1">The sequence shown here is derived from an EMBL/GenBank/DDBJ whole genome shotgun (WGS) entry which is preliminary data.</text>
</comment>
<proteinExistence type="predicted"/>